<comment type="caution">
    <text evidence="1">The sequence shown here is derived from an EMBL/GenBank/DDBJ whole genome shotgun (WGS) entry which is preliminary data.</text>
</comment>
<accession>A0ACC1HHQ5</accession>
<proteinExistence type="predicted"/>
<reference evidence="1" key="1">
    <citation type="submission" date="2022-06" db="EMBL/GenBank/DDBJ databases">
        <title>Phylogenomic reconstructions and comparative analyses of Kickxellomycotina fungi.</title>
        <authorList>
            <person name="Reynolds N.K."/>
            <person name="Stajich J.E."/>
            <person name="Barry K."/>
            <person name="Grigoriev I.V."/>
            <person name="Crous P."/>
            <person name="Smith M.E."/>
        </authorList>
    </citation>
    <scope>NUCLEOTIDE SEQUENCE</scope>
    <source>
        <strain evidence="1">RSA 2271</strain>
    </source>
</reference>
<evidence type="ECO:0000313" key="1">
    <source>
        <dbReference type="EMBL" id="KAJ1675891.1"/>
    </source>
</evidence>
<name>A0ACC1HHQ5_9FUNG</name>
<evidence type="ECO:0000313" key="2">
    <source>
        <dbReference type="Proteomes" id="UP001145114"/>
    </source>
</evidence>
<protein>
    <submittedName>
        <fullName evidence="1">Uncharacterized protein</fullName>
    </submittedName>
</protein>
<gene>
    <name evidence="1" type="ORF">EV182_000359</name>
</gene>
<sequence>MAIAYPESDNLDNTLSPISPLVASGPQHAPSVPAASISKSSAGKQPVRPRATRRNNTSNRSKTDSNPRRALRRPNIAKPKKAANSAKDGQIGGSNSSDGGGGDDDEREEEGIDDDDNYNDDDDDDERDDDGEKANDGGSDGEEGENGNRRQGKGRLRSQGLASNNDEELAKKRAHNKDSAARLRKKRKEQELKLKTQYVDLEHRVSALKMALKRQIDRALEKQAKYPLELSPLGDEHFIDIDEDEDADNSDAAHERTCRVVHGEDPKKVMDICEKVEDLSYLNRQMIENIRILRDEVNSILLRNKS</sequence>
<keyword evidence="2" id="KW-1185">Reference proteome</keyword>
<organism evidence="1 2">
    <name type="scientific">Spiromyces aspiralis</name>
    <dbReference type="NCBI Taxonomy" id="68401"/>
    <lineage>
        <taxon>Eukaryota</taxon>
        <taxon>Fungi</taxon>
        <taxon>Fungi incertae sedis</taxon>
        <taxon>Zoopagomycota</taxon>
        <taxon>Kickxellomycotina</taxon>
        <taxon>Kickxellomycetes</taxon>
        <taxon>Kickxellales</taxon>
        <taxon>Kickxellaceae</taxon>
        <taxon>Spiromyces</taxon>
    </lineage>
</organism>
<dbReference type="EMBL" id="JAMZIH010005155">
    <property type="protein sequence ID" value="KAJ1675891.1"/>
    <property type="molecule type" value="Genomic_DNA"/>
</dbReference>
<dbReference type="Proteomes" id="UP001145114">
    <property type="component" value="Unassembled WGS sequence"/>
</dbReference>